<feature type="transmembrane region" description="Helical" evidence="2">
    <location>
        <begin position="254"/>
        <end position="273"/>
    </location>
</feature>
<dbReference type="EMBL" id="AMWN01000007">
    <property type="protein sequence ID" value="EXJ81886.1"/>
    <property type="molecule type" value="Genomic_DNA"/>
</dbReference>
<keyword evidence="5" id="KW-1185">Reference proteome</keyword>
<dbReference type="HOGENOM" id="CLU_005679_13_5_1"/>
<evidence type="ECO:0000313" key="5">
    <source>
        <dbReference type="Proteomes" id="UP000019484"/>
    </source>
</evidence>
<evidence type="ECO:0000256" key="2">
    <source>
        <dbReference type="SAM" id="Phobius"/>
    </source>
</evidence>
<feature type="transmembrane region" description="Helical" evidence="2">
    <location>
        <begin position="173"/>
        <end position="193"/>
    </location>
</feature>
<gene>
    <name evidence="4" type="ORF">A1O1_07951</name>
</gene>
<reference evidence="4 5" key="1">
    <citation type="submission" date="2013-03" db="EMBL/GenBank/DDBJ databases">
        <title>The Genome Sequence of Capronia coronata CBS 617.96.</title>
        <authorList>
            <consortium name="The Broad Institute Genomics Platform"/>
            <person name="Cuomo C."/>
            <person name="de Hoog S."/>
            <person name="Gorbushina A."/>
            <person name="Walker B."/>
            <person name="Young S.K."/>
            <person name="Zeng Q."/>
            <person name="Gargeya S."/>
            <person name="Fitzgerald M."/>
            <person name="Haas B."/>
            <person name="Abouelleil A."/>
            <person name="Allen A.W."/>
            <person name="Alvarado L."/>
            <person name="Arachchi H.M."/>
            <person name="Berlin A.M."/>
            <person name="Chapman S.B."/>
            <person name="Gainer-Dewar J."/>
            <person name="Goldberg J."/>
            <person name="Griggs A."/>
            <person name="Gujja S."/>
            <person name="Hansen M."/>
            <person name="Howarth C."/>
            <person name="Imamovic A."/>
            <person name="Ireland A."/>
            <person name="Larimer J."/>
            <person name="McCowan C."/>
            <person name="Murphy C."/>
            <person name="Pearson M."/>
            <person name="Poon T.W."/>
            <person name="Priest M."/>
            <person name="Roberts A."/>
            <person name="Saif S."/>
            <person name="Shea T."/>
            <person name="Sisk P."/>
            <person name="Sykes S."/>
            <person name="Wortman J."/>
            <person name="Nusbaum C."/>
            <person name="Birren B."/>
        </authorList>
    </citation>
    <scope>NUCLEOTIDE SEQUENCE [LARGE SCALE GENOMIC DNA]</scope>
    <source>
        <strain evidence="4 5">CBS 617.96</strain>
    </source>
</reference>
<dbReference type="InterPro" id="IPR002656">
    <property type="entry name" value="Acyl_transf_3_dom"/>
</dbReference>
<feature type="transmembrane region" description="Helical" evidence="2">
    <location>
        <begin position="372"/>
        <end position="391"/>
    </location>
</feature>
<dbReference type="AlphaFoldDB" id="W9XY76"/>
<protein>
    <recommendedName>
        <fullName evidence="3">Acyltransferase 3 domain-containing protein</fullName>
    </recommendedName>
</protein>
<feature type="transmembrane region" description="Helical" evidence="2">
    <location>
        <begin position="457"/>
        <end position="476"/>
    </location>
</feature>
<feature type="transmembrane region" description="Helical" evidence="2">
    <location>
        <begin position="280"/>
        <end position="296"/>
    </location>
</feature>
<accession>W9XY76</accession>
<dbReference type="GO" id="GO:0016747">
    <property type="term" value="F:acyltransferase activity, transferring groups other than amino-acyl groups"/>
    <property type="evidence" value="ECO:0007669"/>
    <property type="project" value="InterPro"/>
</dbReference>
<feature type="transmembrane region" description="Helical" evidence="2">
    <location>
        <begin position="118"/>
        <end position="139"/>
    </location>
</feature>
<feature type="domain" description="Acyltransferase 3" evidence="3">
    <location>
        <begin position="75"/>
        <end position="511"/>
    </location>
</feature>
<evidence type="ECO:0000259" key="3">
    <source>
        <dbReference type="Pfam" id="PF01757"/>
    </source>
</evidence>
<evidence type="ECO:0000313" key="4">
    <source>
        <dbReference type="EMBL" id="EXJ81886.1"/>
    </source>
</evidence>
<keyword evidence="2" id="KW-0812">Transmembrane</keyword>
<dbReference type="PANTHER" id="PTHR23028">
    <property type="entry name" value="ACETYLTRANSFERASE"/>
    <property type="match status" value="1"/>
</dbReference>
<feature type="transmembrane region" description="Helical" evidence="2">
    <location>
        <begin position="302"/>
        <end position="318"/>
    </location>
</feature>
<dbReference type="OrthoDB" id="5819582at2759"/>
<dbReference type="RefSeq" id="XP_007727007.1">
    <property type="nucleotide sequence ID" value="XM_007728817.1"/>
</dbReference>
<feature type="compositionally biased region" description="Low complexity" evidence="1">
    <location>
        <begin position="347"/>
        <end position="358"/>
    </location>
</feature>
<keyword evidence="2" id="KW-0472">Membrane</keyword>
<evidence type="ECO:0000256" key="1">
    <source>
        <dbReference type="SAM" id="MobiDB-lite"/>
    </source>
</evidence>
<dbReference type="Pfam" id="PF01757">
    <property type="entry name" value="Acyl_transf_3"/>
    <property type="match status" value="1"/>
</dbReference>
<comment type="caution">
    <text evidence="4">The sequence shown here is derived from an EMBL/GenBank/DDBJ whole genome shotgun (WGS) entry which is preliminary data.</text>
</comment>
<dbReference type="GeneID" id="19162806"/>
<dbReference type="InterPro" id="IPR050879">
    <property type="entry name" value="Acyltransferase_3"/>
</dbReference>
<feature type="transmembrane region" description="Helical" evidence="2">
    <location>
        <begin position="419"/>
        <end position="436"/>
    </location>
</feature>
<feature type="region of interest" description="Disordered" evidence="1">
    <location>
        <begin position="324"/>
        <end position="358"/>
    </location>
</feature>
<sequence>MEEKALFADYEDPAFSSASHRGASKHFISKAASSLQPSNALKLSKRFAYCFTPQAVRSYCFGDSGPPPKRFPTSYLSGLRGLTALKVFTFHWTFAFSDLGYKPYGTTERYTYFLELPIIRYIHSGFTAHIFFAVAGYLTSLRLFQILDRHDQASQTKAFVNISGALFRRAFRLYLPTFIITLLFTHYIHFGFYEHNRPYLDDHEKLFPGVWQEPKPELMASYYAQLRYWASEMFQLTNIFLPTTAYYPFIDQHLWSILAEMRGSLCLYFVLMATAQCRTYIRLTMLCCMTVLFFLWNHWEVWIYLLGGIVAQINMIMGDPESDKDKKSTMGGLLAPPSRSPSTQFIGSSSGKSSSTSSSAWIQITPPTTLRAYVRTFWFLVAFYFLSYPIWGCEPTETAIGYQTLNMLIPEWMERKDKFYPNLGTALLLLLLARSYDSTSNWRRLLNSDIAQYMGKISFGLYLTHGPVLHAVGYMIPQYIWWGMGVEGVDTTNTVWFVVLFIGWAISLTLCLCVADVWTREVEGRCVKFVKKIEELCFVRV</sequence>
<proteinExistence type="predicted"/>
<dbReference type="Proteomes" id="UP000019484">
    <property type="component" value="Unassembled WGS sequence"/>
</dbReference>
<organism evidence="4 5">
    <name type="scientific">Capronia coronata CBS 617.96</name>
    <dbReference type="NCBI Taxonomy" id="1182541"/>
    <lineage>
        <taxon>Eukaryota</taxon>
        <taxon>Fungi</taxon>
        <taxon>Dikarya</taxon>
        <taxon>Ascomycota</taxon>
        <taxon>Pezizomycotina</taxon>
        <taxon>Eurotiomycetes</taxon>
        <taxon>Chaetothyriomycetidae</taxon>
        <taxon>Chaetothyriales</taxon>
        <taxon>Herpotrichiellaceae</taxon>
        <taxon>Capronia</taxon>
    </lineage>
</organism>
<dbReference type="PANTHER" id="PTHR23028:SF134">
    <property type="entry name" value="PUTATIVE (AFU_ORTHOLOGUE AFUA_4G08520)-RELATED"/>
    <property type="match status" value="1"/>
</dbReference>
<dbReference type="eggNOG" id="ENOG502RYMZ">
    <property type="taxonomic scope" value="Eukaryota"/>
</dbReference>
<keyword evidence="2" id="KW-1133">Transmembrane helix</keyword>
<name>W9XY76_9EURO</name>
<feature type="transmembrane region" description="Helical" evidence="2">
    <location>
        <begin position="496"/>
        <end position="518"/>
    </location>
</feature>